<reference evidence="1" key="1">
    <citation type="journal article" date="2020" name="Cell">
        <title>Large-Scale Comparative Analyses of Tick Genomes Elucidate Their Genetic Diversity and Vector Capacities.</title>
        <authorList>
            <consortium name="Tick Genome and Microbiome Consortium (TIGMIC)"/>
            <person name="Jia N."/>
            <person name="Wang J."/>
            <person name="Shi W."/>
            <person name="Du L."/>
            <person name="Sun Y."/>
            <person name="Zhan W."/>
            <person name="Jiang J.F."/>
            <person name="Wang Q."/>
            <person name="Zhang B."/>
            <person name="Ji P."/>
            <person name="Bell-Sakyi L."/>
            <person name="Cui X.M."/>
            <person name="Yuan T.T."/>
            <person name="Jiang B.G."/>
            <person name="Yang W.F."/>
            <person name="Lam T.T."/>
            <person name="Chang Q.C."/>
            <person name="Ding S.J."/>
            <person name="Wang X.J."/>
            <person name="Zhu J.G."/>
            <person name="Ruan X.D."/>
            <person name="Zhao L."/>
            <person name="Wei J.T."/>
            <person name="Ye R.Z."/>
            <person name="Que T.C."/>
            <person name="Du C.H."/>
            <person name="Zhou Y.H."/>
            <person name="Cheng J.X."/>
            <person name="Dai P.F."/>
            <person name="Guo W.B."/>
            <person name="Han X.H."/>
            <person name="Huang E.J."/>
            <person name="Li L.F."/>
            <person name="Wei W."/>
            <person name="Gao Y.C."/>
            <person name="Liu J.Z."/>
            <person name="Shao H.Z."/>
            <person name="Wang X."/>
            <person name="Wang C.C."/>
            <person name="Yang T.C."/>
            <person name="Huo Q.B."/>
            <person name="Li W."/>
            <person name="Chen H.Y."/>
            <person name="Chen S.E."/>
            <person name="Zhou L.G."/>
            <person name="Ni X.B."/>
            <person name="Tian J.H."/>
            <person name="Sheng Y."/>
            <person name="Liu T."/>
            <person name="Pan Y.S."/>
            <person name="Xia L.Y."/>
            <person name="Li J."/>
            <person name="Zhao F."/>
            <person name="Cao W.C."/>
        </authorList>
    </citation>
    <scope>NUCLEOTIDE SEQUENCE</scope>
    <source>
        <strain evidence="1">Rsan-2018</strain>
    </source>
</reference>
<reference evidence="1" key="2">
    <citation type="submission" date="2021-09" db="EMBL/GenBank/DDBJ databases">
        <authorList>
            <person name="Jia N."/>
            <person name="Wang J."/>
            <person name="Shi W."/>
            <person name="Du L."/>
            <person name="Sun Y."/>
            <person name="Zhan W."/>
            <person name="Jiang J."/>
            <person name="Wang Q."/>
            <person name="Zhang B."/>
            <person name="Ji P."/>
            <person name="Sakyi L.B."/>
            <person name="Cui X."/>
            <person name="Yuan T."/>
            <person name="Jiang B."/>
            <person name="Yang W."/>
            <person name="Lam T.T.-Y."/>
            <person name="Chang Q."/>
            <person name="Ding S."/>
            <person name="Wang X."/>
            <person name="Zhu J."/>
            <person name="Ruan X."/>
            <person name="Zhao L."/>
            <person name="Wei J."/>
            <person name="Que T."/>
            <person name="Du C."/>
            <person name="Cheng J."/>
            <person name="Dai P."/>
            <person name="Han X."/>
            <person name="Huang E."/>
            <person name="Gao Y."/>
            <person name="Liu J."/>
            <person name="Shao H."/>
            <person name="Ye R."/>
            <person name="Li L."/>
            <person name="Wei W."/>
            <person name="Wang X."/>
            <person name="Wang C."/>
            <person name="Huo Q."/>
            <person name="Li W."/>
            <person name="Guo W."/>
            <person name="Chen H."/>
            <person name="Chen S."/>
            <person name="Zhou L."/>
            <person name="Zhou L."/>
            <person name="Ni X."/>
            <person name="Tian J."/>
            <person name="Zhou Y."/>
            <person name="Sheng Y."/>
            <person name="Liu T."/>
            <person name="Pan Y."/>
            <person name="Xia L."/>
            <person name="Li J."/>
            <person name="Zhao F."/>
            <person name="Cao W."/>
        </authorList>
    </citation>
    <scope>NUCLEOTIDE SEQUENCE</scope>
    <source>
        <strain evidence="1">Rsan-2018</strain>
        <tissue evidence="1">Larvae</tissue>
    </source>
</reference>
<dbReference type="Proteomes" id="UP000821837">
    <property type="component" value="Chromosome 6"/>
</dbReference>
<proteinExistence type="predicted"/>
<dbReference type="EMBL" id="JABSTV010001252">
    <property type="protein sequence ID" value="KAH7947917.1"/>
    <property type="molecule type" value="Genomic_DNA"/>
</dbReference>
<organism evidence="1 2">
    <name type="scientific">Rhipicephalus sanguineus</name>
    <name type="common">Brown dog tick</name>
    <name type="synonym">Ixodes sanguineus</name>
    <dbReference type="NCBI Taxonomy" id="34632"/>
    <lineage>
        <taxon>Eukaryota</taxon>
        <taxon>Metazoa</taxon>
        <taxon>Ecdysozoa</taxon>
        <taxon>Arthropoda</taxon>
        <taxon>Chelicerata</taxon>
        <taxon>Arachnida</taxon>
        <taxon>Acari</taxon>
        <taxon>Parasitiformes</taxon>
        <taxon>Ixodida</taxon>
        <taxon>Ixodoidea</taxon>
        <taxon>Ixodidae</taxon>
        <taxon>Rhipicephalinae</taxon>
        <taxon>Rhipicephalus</taxon>
        <taxon>Rhipicephalus</taxon>
    </lineage>
</organism>
<dbReference type="AlphaFoldDB" id="A0A9D4PMI4"/>
<comment type="caution">
    <text evidence="1">The sequence shown here is derived from an EMBL/GenBank/DDBJ whole genome shotgun (WGS) entry which is preliminary data.</text>
</comment>
<sequence>MFVFPPPGEFDTNCIRLVLRSCDPETAVACLLGFIKMVRGSDFQKVLNSADKDGVWLEQVRVTTVEMRQQLHDLMPDSEPTVTMDDLHVVLGMLLCSLSCTQGSDMNHGWLQVMS</sequence>
<protein>
    <submittedName>
        <fullName evidence="1">Uncharacterized protein</fullName>
    </submittedName>
</protein>
<gene>
    <name evidence="1" type="ORF">HPB52_016812</name>
</gene>
<keyword evidence="2" id="KW-1185">Reference proteome</keyword>
<evidence type="ECO:0000313" key="2">
    <source>
        <dbReference type="Proteomes" id="UP000821837"/>
    </source>
</evidence>
<name>A0A9D4PMI4_RHISA</name>
<evidence type="ECO:0000313" key="1">
    <source>
        <dbReference type="EMBL" id="KAH7947917.1"/>
    </source>
</evidence>
<dbReference type="VEuPathDB" id="VectorBase:RSAN_043760"/>
<accession>A0A9D4PMI4</accession>